<name>A0AAN7H2P4_9PEZI</name>
<reference evidence="2" key="2">
    <citation type="submission" date="2023-05" db="EMBL/GenBank/DDBJ databases">
        <authorList>
            <consortium name="Lawrence Berkeley National Laboratory"/>
            <person name="Steindorff A."/>
            <person name="Hensen N."/>
            <person name="Bonometti L."/>
            <person name="Westerberg I."/>
            <person name="Brannstrom I.O."/>
            <person name="Guillou S."/>
            <person name="Cros-Aarteil S."/>
            <person name="Calhoun S."/>
            <person name="Haridas S."/>
            <person name="Kuo A."/>
            <person name="Mondo S."/>
            <person name="Pangilinan J."/>
            <person name="Riley R."/>
            <person name="Labutti K."/>
            <person name="Andreopoulos B."/>
            <person name="Lipzen A."/>
            <person name="Chen C."/>
            <person name="Yanf M."/>
            <person name="Daum C."/>
            <person name="Ng V."/>
            <person name="Clum A."/>
            <person name="Ohm R."/>
            <person name="Martin F."/>
            <person name="Silar P."/>
            <person name="Natvig D."/>
            <person name="Lalanne C."/>
            <person name="Gautier V."/>
            <person name="Ament-Velasquez S.L."/>
            <person name="Kruys A."/>
            <person name="Hutchinson M.I."/>
            <person name="Powell A.J."/>
            <person name="Barry K."/>
            <person name="Miller A.N."/>
            <person name="Grigoriev I.V."/>
            <person name="Debuchy R."/>
            <person name="Gladieux P."/>
            <person name="Thoren M.H."/>
            <person name="Johannesson H."/>
        </authorList>
    </citation>
    <scope>NUCLEOTIDE SEQUENCE</scope>
    <source>
        <strain evidence="2">CBS 990.96</strain>
    </source>
</reference>
<feature type="region of interest" description="Disordered" evidence="1">
    <location>
        <begin position="103"/>
        <end position="162"/>
    </location>
</feature>
<dbReference type="Proteomes" id="UP001301958">
    <property type="component" value="Unassembled WGS sequence"/>
</dbReference>
<accession>A0AAN7H2P4</accession>
<keyword evidence="3" id="KW-1185">Reference proteome</keyword>
<proteinExistence type="predicted"/>
<evidence type="ECO:0000313" key="3">
    <source>
        <dbReference type="Proteomes" id="UP001301958"/>
    </source>
</evidence>
<organism evidence="2 3">
    <name type="scientific">Podospora fimiseda</name>
    <dbReference type="NCBI Taxonomy" id="252190"/>
    <lineage>
        <taxon>Eukaryota</taxon>
        <taxon>Fungi</taxon>
        <taxon>Dikarya</taxon>
        <taxon>Ascomycota</taxon>
        <taxon>Pezizomycotina</taxon>
        <taxon>Sordariomycetes</taxon>
        <taxon>Sordariomycetidae</taxon>
        <taxon>Sordariales</taxon>
        <taxon>Podosporaceae</taxon>
        <taxon>Podospora</taxon>
    </lineage>
</organism>
<dbReference type="EMBL" id="MU865287">
    <property type="protein sequence ID" value="KAK4232576.1"/>
    <property type="molecule type" value="Genomic_DNA"/>
</dbReference>
<reference evidence="2" key="1">
    <citation type="journal article" date="2023" name="Mol. Phylogenet. Evol.">
        <title>Genome-scale phylogeny and comparative genomics of the fungal order Sordariales.</title>
        <authorList>
            <person name="Hensen N."/>
            <person name="Bonometti L."/>
            <person name="Westerberg I."/>
            <person name="Brannstrom I.O."/>
            <person name="Guillou S."/>
            <person name="Cros-Aarteil S."/>
            <person name="Calhoun S."/>
            <person name="Haridas S."/>
            <person name="Kuo A."/>
            <person name="Mondo S."/>
            <person name="Pangilinan J."/>
            <person name="Riley R."/>
            <person name="LaButti K."/>
            <person name="Andreopoulos B."/>
            <person name="Lipzen A."/>
            <person name="Chen C."/>
            <person name="Yan M."/>
            <person name="Daum C."/>
            <person name="Ng V."/>
            <person name="Clum A."/>
            <person name="Steindorff A."/>
            <person name="Ohm R.A."/>
            <person name="Martin F."/>
            <person name="Silar P."/>
            <person name="Natvig D.O."/>
            <person name="Lalanne C."/>
            <person name="Gautier V."/>
            <person name="Ament-Velasquez S.L."/>
            <person name="Kruys A."/>
            <person name="Hutchinson M.I."/>
            <person name="Powell A.J."/>
            <person name="Barry K."/>
            <person name="Miller A.N."/>
            <person name="Grigoriev I.V."/>
            <person name="Debuchy R."/>
            <person name="Gladieux P."/>
            <person name="Hiltunen Thoren M."/>
            <person name="Johannesson H."/>
        </authorList>
    </citation>
    <scope>NUCLEOTIDE SEQUENCE</scope>
    <source>
        <strain evidence="2">CBS 990.96</strain>
    </source>
</reference>
<gene>
    <name evidence="2" type="ORF">QBC38DRAFT_463164</name>
</gene>
<protein>
    <submittedName>
        <fullName evidence="2">Uncharacterized protein</fullName>
    </submittedName>
</protein>
<dbReference type="AlphaFoldDB" id="A0AAN7H2P4"/>
<sequence>MPAMFAFCSKDKIPRLHFSASPQSPKHRGVLTRVSDGVKPYLVIGPCRAPWLYMPSLPRGLYNLQPARYIIFLSFASSLGRMKNIPGKSLRYFAKTLAATPNDDSVSDLTGGGQSTQGPRPSLTPLRPTTQRVEKPRGPRKTKKPPDRRKSTETFFPHCEPTPDILSSTSSRSFLPIMDSYNLGSPSSDPQDDLYFFDESYFWYSPPPVALENQNQNQPNLPRRRWRRQPPANMESVPLTFNRRFECLTRGNFVTRFTNASVNYDGILLSQLYRGVSYIWLETVMELGFGDLVIPGQPPLSMDPRTGRTLEPIGWLPLRVELAAPEHASPQYVWFGVLPGSPAATGVRAIIAGPDLDNFFGPDFDMERYNRERGA</sequence>
<comment type="caution">
    <text evidence="2">The sequence shown here is derived from an EMBL/GenBank/DDBJ whole genome shotgun (WGS) entry which is preliminary data.</text>
</comment>
<evidence type="ECO:0000256" key="1">
    <source>
        <dbReference type="SAM" id="MobiDB-lite"/>
    </source>
</evidence>
<evidence type="ECO:0000313" key="2">
    <source>
        <dbReference type="EMBL" id="KAK4232576.1"/>
    </source>
</evidence>
<feature type="compositionally biased region" description="Low complexity" evidence="1">
    <location>
        <begin position="119"/>
        <end position="130"/>
    </location>
</feature>